<dbReference type="PANTHER" id="PTHR24228:SF72">
    <property type="entry name" value="G-PROTEIN COUPLED RECEPTORS FAMILY 1 PROFILE DOMAIN-CONTAINING PROTEIN"/>
    <property type="match status" value="1"/>
</dbReference>
<evidence type="ECO:0000313" key="13">
    <source>
        <dbReference type="Proteomes" id="UP000230750"/>
    </source>
</evidence>
<dbReference type="EMBL" id="MRZV01000795">
    <property type="protein sequence ID" value="PIK44163.1"/>
    <property type="molecule type" value="Genomic_DNA"/>
</dbReference>
<comment type="similarity">
    <text evidence="9">Belongs to the G-protein coupled receptor 1 family.</text>
</comment>
<feature type="transmembrane region" description="Helical" evidence="10">
    <location>
        <begin position="64"/>
        <end position="85"/>
    </location>
</feature>
<evidence type="ECO:0000256" key="5">
    <source>
        <dbReference type="ARBA" id="ARBA00023040"/>
    </source>
</evidence>
<dbReference type="CDD" id="cd00637">
    <property type="entry name" value="7tm_classA_rhodopsin-like"/>
    <property type="match status" value="1"/>
</dbReference>
<comment type="caution">
    <text evidence="12">The sequence shown here is derived from an EMBL/GenBank/DDBJ whole genome shotgun (WGS) entry which is preliminary data.</text>
</comment>
<dbReference type="Pfam" id="PF00001">
    <property type="entry name" value="7tm_1"/>
    <property type="match status" value="1"/>
</dbReference>
<evidence type="ECO:0000256" key="10">
    <source>
        <dbReference type="SAM" id="Phobius"/>
    </source>
</evidence>
<feature type="transmembrane region" description="Helical" evidence="10">
    <location>
        <begin position="97"/>
        <end position="124"/>
    </location>
</feature>
<keyword evidence="13" id="KW-1185">Reference proteome</keyword>
<evidence type="ECO:0000259" key="11">
    <source>
        <dbReference type="PROSITE" id="PS50262"/>
    </source>
</evidence>
<dbReference type="PANTHER" id="PTHR24228">
    <property type="entry name" value="B2 BRADYKININ RECEPTOR/ANGIOTENSIN II RECEPTOR"/>
    <property type="match status" value="1"/>
</dbReference>
<evidence type="ECO:0000256" key="6">
    <source>
        <dbReference type="ARBA" id="ARBA00023136"/>
    </source>
</evidence>
<dbReference type="InterPro" id="IPR017452">
    <property type="entry name" value="GPCR_Rhodpsn_7TM"/>
</dbReference>
<keyword evidence="4 10" id="KW-1133">Transmembrane helix</keyword>
<dbReference type="OrthoDB" id="6117944at2759"/>
<reference evidence="12 13" key="1">
    <citation type="journal article" date="2017" name="PLoS Biol.">
        <title>The sea cucumber genome provides insights into morphological evolution and visceral regeneration.</title>
        <authorList>
            <person name="Zhang X."/>
            <person name="Sun L."/>
            <person name="Yuan J."/>
            <person name="Sun Y."/>
            <person name="Gao Y."/>
            <person name="Zhang L."/>
            <person name="Li S."/>
            <person name="Dai H."/>
            <person name="Hamel J.F."/>
            <person name="Liu C."/>
            <person name="Yu Y."/>
            <person name="Liu S."/>
            <person name="Lin W."/>
            <person name="Guo K."/>
            <person name="Jin S."/>
            <person name="Xu P."/>
            <person name="Storey K.B."/>
            <person name="Huan P."/>
            <person name="Zhang T."/>
            <person name="Zhou Y."/>
            <person name="Zhang J."/>
            <person name="Lin C."/>
            <person name="Li X."/>
            <person name="Xing L."/>
            <person name="Huo D."/>
            <person name="Sun M."/>
            <person name="Wang L."/>
            <person name="Mercier A."/>
            <person name="Li F."/>
            <person name="Yang H."/>
            <person name="Xiang J."/>
        </authorList>
    </citation>
    <scope>NUCLEOTIDE SEQUENCE [LARGE SCALE GENOMIC DNA]</scope>
    <source>
        <strain evidence="12">Shaxun</strain>
        <tissue evidence="12">Muscle</tissue>
    </source>
</reference>
<dbReference type="InterPro" id="IPR000276">
    <property type="entry name" value="GPCR_Rhodpsn"/>
</dbReference>
<dbReference type="PROSITE" id="PS00237">
    <property type="entry name" value="G_PROTEIN_RECEP_F1_1"/>
    <property type="match status" value="1"/>
</dbReference>
<evidence type="ECO:0000256" key="8">
    <source>
        <dbReference type="ARBA" id="ARBA00023224"/>
    </source>
</evidence>
<dbReference type="PRINTS" id="PR00237">
    <property type="entry name" value="GPCRRHODOPSN"/>
</dbReference>
<proteinExistence type="inferred from homology"/>
<evidence type="ECO:0000256" key="1">
    <source>
        <dbReference type="ARBA" id="ARBA00004651"/>
    </source>
</evidence>
<feature type="transmembrane region" description="Helical" evidence="10">
    <location>
        <begin position="191"/>
        <end position="216"/>
    </location>
</feature>
<evidence type="ECO:0000313" key="12">
    <source>
        <dbReference type="EMBL" id="PIK44163.1"/>
    </source>
</evidence>
<gene>
    <name evidence="12" type="ORF">BSL78_18987</name>
</gene>
<keyword evidence="8 9" id="KW-0807">Transducer</keyword>
<sequence length="252" mass="28226">METTSIANLYAPNEGLTADFNPKWIRQLDAVVLLFITTIGVIGNTMVGLSFFLSNQLRTKTNILVVNLATADFFTCTTLPIVAWSLLVESDEEANAVYAPCAIVLVLTQSFIGCSIITLALIALNRWMLISRRRELYDKVCQYRVILGALVISWLLPLIVTITPILAGVGVIGYDKWSHNCALLADHPYSYLYKVILLSSLMPAPMTIIMFCYWSIFKHVKSHNMKIQQSTTEASRTISDTLTGFRYVIVNY</sequence>
<keyword evidence="7 9" id="KW-0675">Receptor</keyword>
<keyword evidence="5 9" id="KW-0297">G-protein coupled receptor</keyword>
<keyword evidence="3 9" id="KW-0812">Transmembrane</keyword>
<evidence type="ECO:0000256" key="9">
    <source>
        <dbReference type="RuleBase" id="RU000688"/>
    </source>
</evidence>
<dbReference type="Proteomes" id="UP000230750">
    <property type="component" value="Unassembled WGS sequence"/>
</dbReference>
<name>A0A2G8K868_STIJA</name>
<organism evidence="12 13">
    <name type="scientific">Stichopus japonicus</name>
    <name type="common">Sea cucumber</name>
    <dbReference type="NCBI Taxonomy" id="307972"/>
    <lineage>
        <taxon>Eukaryota</taxon>
        <taxon>Metazoa</taxon>
        <taxon>Echinodermata</taxon>
        <taxon>Eleutherozoa</taxon>
        <taxon>Echinozoa</taxon>
        <taxon>Holothuroidea</taxon>
        <taxon>Aspidochirotacea</taxon>
        <taxon>Aspidochirotida</taxon>
        <taxon>Stichopodidae</taxon>
        <taxon>Apostichopus</taxon>
    </lineage>
</organism>
<dbReference type="GO" id="GO:0004930">
    <property type="term" value="F:G protein-coupled receptor activity"/>
    <property type="evidence" value="ECO:0007669"/>
    <property type="project" value="UniProtKB-KW"/>
</dbReference>
<accession>A0A2G8K868</accession>
<keyword evidence="2" id="KW-1003">Cell membrane</keyword>
<evidence type="ECO:0000256" key="7">
    <source>
        <dbReference type="ARBA" id="ARBA00023170"/>
    </source>
</evidence>
<dbReference type="AlphaFoldDB" id="A0A2G8K868"/>
<evidence type="ECO:0000256" key="4">
    <source>
        <dbReference type="ARBA" id="ARBA00022989"/>
    </source>
</evidence>
<feature type="domain" description="G-protein coupled receptors family 1 profile" evidence="11">
    <location>
        <begin position="43"/>
        <end position="252"/>
    </location>
</feature>
<keyword evidence="6 10" id="KW-0472">Membrane</keyword>
<evidence type="ECO:0000256" key="2">
    <source>
        <dbReference type="ARBA" id="ARBA00022475"/>
    </source>
</evidence>
<protein>
    <submittedName>
        <fullName evidence="12">Putative melatonin receptor type 1A-like</fullName>
    </submittedName>
</protein>
<comment type="subcellular location">
    <subcellularLocation>
        <location evidence="1">Cell membrane</location>
        <topology evidence="1">Multi-pass membrane protein</topology>
    </subcellularLocation>
</comment>
<evidence type="ECO:0000256" key="3">
    <source>
        <dbReference type="ARBA" id="ARBA00022692"/>
    </source>
</evidence>
<feature type="transmembrane region" description="Helical" evidence="10">
    <location>
        <begin position="145"/>
        <end position="171"/>
    </location>
</feature>
<dbReference type="Gene3D" id="1.20.1070.10">
    <property type="entry name" value="Rhodopsin 7-helix transmembrane proteins"/>
    <property type="match status" value="1"/>
</dbReference>
<dbReference type="GO" id="GO:0005886">
    <property type="term" value="C:plasma membrane"/>
    <property type="evidence" value="ECO:0007669"/>
    <property type="project" value="UniProtKB-SubCell"/>
</dbReference>
<dbReference type="PROSITE" id="PS50262">
    <property type="entry name" value="G_PROTEIN_RECEP_F1_2"/>
    <property type="match status" value="1"/>
</dbReference>
<feature type="transmembrane region" description="Helical" evidence="10">
    <location>
        <begin position="30"/>
        <end position="52"/>
    </location>
</feature>
<dbReference type="SUPFAM" id="SSF81321">
    <property type="entry name" value="Family A G protein-coupled receptor-like"/>
    <property type="match status" value="1"/>
</dbReference>